<accession>A0A084VE45</accession>
<name>A0A084VE45_ANOSI</name>
<proteinExistence type="predicted"/>
<dbReference type="Proteomes" id="UP000030765">
    <property type="component" value="Unassembled WGS sequence"/>
</dbReference>
<dbReference type="EMBL" id="ATLV01012238">
    <property type="status" value="NOT_ANNOTATED_CDS"/>
    <property type="molecule type" value="Genomic_DNA"/>
</dbReference>
<reference evidence="3" key="2">
    <citation type="submission" date="2020-05" db="UniProtKB">
        <authorList>
            <consortium name="EnsemblMetazoa"/>
        </authorList>
    </citation>
    <scope>IDENTIFICATION</scope>
</reference>
<dbReference type="VEuPathDB" id="VectorBase:ASIC003360"/>
<dbReference type="EMBL" id="KE524774">
    <property type="protein sequence ID" value="KFB36239.1"/>
    <property type="molecule type" value="Genomic_DNA"/>
</dbReference>
<sequence length="86" mass="9146">MASAKVSENPASQQIRSRCPGKTPDSGRWVPQQTPELRQKASASGKRRDPIRNGKIQMSMAHQSGPLQPVPAVPDVAPVSGCINSS</sequence>
<evidence type="ECO:0000313" key="2">
    <source>
        <dbReference type="EMBL" id="KFB36239.1"/>
    </source>
</evidence>
<evidence type="ECO:0000313" key="3">
    <source>
        <dbReference type="EnsemblMetazoa" id="ASIC003360-PA"/>
    </source>
</evidence>
<feature type="region of interest" description="Disordered" evidence="1">
    <location>
        <begin position="1"/>
        <end position="86"/>
    </location>
</feature>
<keyword evidence="4" id="KW-1185">Reference proteome</keyword>
<evidence type="ECO:0000313" key="4">
    <source>
        <dbReference type="Proteomes" id="UP000030765"/>
    </source>
</evidence>
<reference evidence="2 4" key="1">
    <citation type="journal article" date="2014" name="BMC Genomics">
        <title>Genome sequence of Anopheles sinensis provides insight into genetics basis of mosquito competence for malaria parasites.</title>
        <authorList>
            <person name="Zhou D."/>
            <person name="Zhang D."/>
            <person name="Ding G."/>
            <person name="Shi L."/>
            <person name="Hou Q."/>
            <person name="Ye Y."/>
            <person name="Xu Y."/>
            <person name="Zhou H."/>
            <person name="Xiong C."/>
            <person name="Li S."/>
            <person name="Yu J."/>
            <person name="Hong S."/>
            <person name="Yu X."/>
            <person name="Zou P."/>
            <person name="Chen C."/>
            <person name="Chang X."/>
            <person name="Wang W."/>
            <person name="Lv Y."/>
            <person name="Sun Y."/>
            <person name="Ma L."/>
            <person name="Shen B."/>
            <person name="Zhu C."/>
        </authorList>
    </citation>
    <scope>NUCLEOTIDE SEQUENCE [LARGE SCALE GENOMIC DNA]</scope>
</reference>
<protein>
    <submittedName>
        <fullName evidence="2 3">Acyl-coenzyme A thioesterase 5-like protein</fullName>
    </submittedName>
</protein>
<dbReference type="AlphaFoldDB" id="A0A084VE45"/>
<organism evidence="2">
    <name type="scientific">Anopheles sinensis</name>
    <name type="common">Mosquito</name>
    <dbReference type="NCBI Taxonomy" id="74873"/>
    <lineage>
        <taxon>Eukaryota</taxon>
        <taxon>Metazoa</taxon>
        <taxon>Ecdysozoa</taxon>
        <taxon>Arthropoda</taxon>
        <taxon>Hexapoda</taxon>
        <taxon>Insecta</taxon>
        <taxon>Pterygota</taxon>
        <taxon>Neoptera</taxon>
        <taxon>Endopterygota</taxon>
        <taxon>Diptera</taxon>
        <taxon>Nematocera</taxon>
        <taxon>Culicoidea</taxon>
        <taxon>Culicidae</taxon>
        <taxon>Anophelinae</taxon>
        <taxon>Anopheles</taxon>
    </lineage>
</organism>
<dbReference type="EnsemblMetazoa" id="ASIC003360-RA">
    <property type="protein sequence ID" value="ASIC003360-PA"/>
    <property type="gene ID" value="ASIC003360"/>
</dbReference>
<evidence type="ECO:0000256" key="1">
    <source>
        <dbReference type="SAM" id="MobiDB-lite"/>
    </source>
</evidence>
<gene>
    <name evidence="2" type="ORF">ZHAS_00003360</name>
</gene>